<dbReference type="AlphaFoldDB" id="A0A0F7P7Y7"/>
<dbReference type="EMBL" id="CP011564">
    <property type="protein sequence ID" value="ALG81234.1"/>
    <property type="molecule type" value="Genomic_DNA"/>
</dbReference>
<evidence type="ECO:0000259" key="1">
    <source>
        <dbReference type="SMART" id="SM00849"/>
    </source>
</evidence>
<evidence type="ECO:0000313" key="4">
    <source>
        <dbReference type="Proteomes" id="UP000060390"/>
    </source>
</evidence>
<evidence type="ECO:0000313" key="5">
    <source>
        <dbReference type="Proteomes" id="UP000069906"/>
    </source>
</evidence>
<reference evidence="3 4" key="3">
    <citation type="journal article" date="2016" name="Stand. Genomic Sci.">
        <title>Complete genome sequence of 'Halanaeroarchaeum sulfurireducens' M27-SA2, a sulfur-reducing and acetate-oxidizing haloarchaeon from the deep-sea hypersaline anoxic lake Medee.</title>
        <authorList>
            <person name="Messina E."/>
            <person name="Sorokin D.Y."/>
            <person name="Kublanov I.V."/>
            <person name="Toshchakov S."/>
            <person name="Lopatina A."/>
            <person name="Arcadi E."/>
            <person name="Smedile F."/>
            <person name="La Spada G."/>
            <person name="La Cono V."/>
            <person name="Yakimov M.M."/>
        </authorList>
    </citation>
    <scope>NUCLEOTIDE SEQUENCE [LARGE SCALE GENOMIC DNA]</scope>
    <source>
        <strain evidence="3 4">M27-SA2</strain>
    </source>
</reference>
<proteinExistence type="predicted"/>
<dbReference type="SUPFAM" id="SSF56281">
    <property type="entry name" value="Metallo-hydrolase/oxidoreductase"/>
    <property type="match status" value="1"/>
</dbReference>
<dbReference type="RefSeq" id="WP_050047664.1">
    <property type="nucleotide sequence ID" value="NZ_CP008874.1"/>
</dbReference>
<dbReference type="InterPro" id="IPR001279">
    <property type="entry name" value="Metallo-B-lactamas"/>
</dbReference>
<dbReference type="InterPro" id="IPR036866">
    <property type="entry name" value="RibonucZ/Hydroxyglut_hydro"/>
</dbReference>
<dbReference type="Proteomes" id="UP000069906">
    <property type="component" value="Chromosome"/>
</dbReference>
<dbReference type="Gene3D" id="3.60.15.10">
    <property type="entry name" value="Ribonuclease Z/Hydroxyacylglutathione hydrolase-like"/>
    <property type="match status" value="1"/>
</dbReference>
<dbReference type="GeneID" id="26009695"/>
<keyword evidence="5" id="KW-1185">Reference proteome</keyword>
<dbReference type="KEGG" id="hsf:HLASA_0324"/>
<feature type="domain" description="Metallo-beta-lactamase" evidence="1">
    <location>
        <begin position="22"/>
        <end position="191"/>
    </location>
</feature>
<dbReference type="STRING" id="1604004.HLASA_0324"/>
<dbReference type="Pfam" id="PF00753">
    <property type="entry name" value="Lactamase_B"/>
    <property type="match status" value="1"/>
</dbReference>
<dbReference type="KEGG" id="hsu:HLASF_0325"/>
<protein>
    <submittedName>
        <fullName evidence="2">Metallo-beta-lactamase superfamily protein</fullName>
    </submittedName>
</protein>
<dbReference type="HOGENOM" id="CLU_1280774_0_0_2"/>
<evidence type="ECO:0000313" key="3">
    <source>
        <dbReference type="EMBL" id="ALG81234.1"/>
    </source>
</evidence>
<dbReference type="EMBL" id="CP008874">
    <property type="protein sequence ID" value="AKH96832.1"/>
    <property type="molecule type" value="Genomic_DNA"/>
</dbReference>
<gene>
    <name evidence="3" type="ORF">HLASA_0324</name>
    <name evidence="2" type="ORF">HLASF_0325</name>
</gene>
<name>A0A0F7P7Y7_9EURY</name>
<accession>A0A0F7P7Y7</accession>
<dbReference type="SMART" id="SM00849">
    <property type="entry name" value="Lactamase_B"/>
    <property type="match status" value="1"/>
</dbReference>
<reference evidence="2 5" key="1">
    <citation type="journal article" date="2015" name="ISME J.">
        <title>Elemental sulfur and acetate can support life of a novel strictly anaerobic haloarchaeon.</title>
        <authorList>
            <person name="Sorokin D.Y."/>
            <person name="Kublanov I.V."/>
            <person name="Gavrilov S.N."/>
            <person name="Rojo D."/>
            <person name="Roman P."/>
            <person name="Golyshin P.N."/>
            <person name="Slepak V.Z."/>
            <person name="Smedile F."/>
            <person name="Ferrer M."/>
            <person name="Messina E."/>
            <person name="La Cono V."/>
            <person name="Yakimov M.M."/>
        </authorList>
    </citation>
    <scope>NUCLEOTIDE SEQUENCE [LARGE SCALE GENOMIC DNA]</scope>
    <source>
        <strain evidence="2 5">HSR2</strain>
    </source>
</reference>
<reference evidence="4" key="2">
    <citation type="submission" date="2015-05" db="EMBL/GenBank/DDBJ databases">
        <title>Complete genome sequence of Halanaeroarchaeum sulfurireducens type strain M27-SA2, a sulfate-reducer haloarchaeon from marine anoxic lake Medee.</title>
        <authorList>
            <person name="Messina E."/>
            <person name="Kublanov I.V."/>
            <person name="Toshchakov S."/>
            <person name="Arcadi E."/>
            <person name="La Spada G."/>
            <person name="La Cono V."/>
            <person name="Yakimov M.M."/>
        </authorList>
    </citation>
    <scope>NUCLEOTIDE SEQUENCE [LARGE SCALE GENOMIC DNA]</scope>
    <source>
        <strain evidence="4">M27-SA2</strain>
    </source>
</reference>
<evidence type="ECO:0000313" key="2">
    <source>
        <dbReference type="EMBL" id="AKH96832.1"/>
    </source>
</evidence>
<sequence>MASHEDVFIYDLPWSWGDVEEPLTVAVVETDEATVLVGTGDETTAADLLPVARENGVDVAIAEHGDGDHYGGIPALRDELDPTIAIPAADTGFLDEAGVPYDVELDPGATYWGVETIGVPGHTPGNMAFRYEDVLLAGDAVAGSDSAFAMEGEWPGALAPLGDAFNDDTERALESTSVLCEYDVETVVTAHGRNVHENADEEIDLLVDAIADRA</sequence>
<organism evidence="2 5">
    <name type="scientific">Halanaeroarchaeum sulfurireducens</name>
    <dbReference type="NCBI Taxonomy" id="1604004"/>
    <lineage>
        <taxon>Archaea</taxon>
        <taxon>Methanobacteriati</taxon>
        <taxon>Methanobacteriota</taxon>
        <taxon>Stenosarchaea group</taxon>
        <taxon>Halobacteria</taxon>
        <taxon>Halobacteriales</taxon>
        <taxon>Halobacteriaceae</taxon>
        <taxon>Halanaeroarchaeum</taxon>
    </lineage>
</organism>
<dbReference type="OrthoDB" id="197151at2157"/>
<dbReference type="Proteomes" id="UP000060390">
    <property type="component" value="Chromosome"/>
</dbReference>